<feature type="compositionally biased region" description="Acidic residues" evidence="2">
    <location>
        <begin position="46"/>
        <end position="63"/>
    </location>
</feature>
<reference evidence="3" key="1">
    <citation type="journal article" date="2019" name="Sci. Rep.">
        <title>Draft genome of Tanacetum cinerariifolium, the natural source of mosquito coil.</title>
        <authorList>
            <person name="Yamashiro T."/>
            <person name="Shiraishi A."/>
            <person name="Satake H."/>
            <person name="Nakayama K."/>
        </authorList>
    </citation>
    <scope>NUCLEOTIDE SEQUENCE</scope>
</reference>
<evidence type="ECO:0000256" key="1">
    <source>
        <dbReference type="SAM" id="Coils"/>
    </source>
</evidence>
<dbReference type="EMBL" id="BKCJ010420264">
    <property type="protein sequence ID" value="GFA41688.1"/>
    <property type="molecule type" value="Genomic_DNA"/>
</dbReference>
<name>A0A699JJG3_TANCI</name>
<proteinExistence type="predicted"/>
<sequence length="189" mass="21944">MEEEEKEEEEEEEEMDIEDEMDDPEIIDPYEIKEGELPPPPADSDTSSDSEPEVEAEDEDGDEATVGTITRAPYSVPPFSCTIYVGSRSSREMDRYLSGISMEKRSEAREHHKLKQSVNTLEGQMRRLMLEDKEEKERLKKKLRVSQQEKEQIEQAFRHVIDWIRKQFRVKIPPCMGDDDATTPDDAHP</sequence>
<feature type="coiled-coil region" evidence="1">
    <location>
        <begin position="111"/>
        <end position="156"/>
    </location>
</feature>
<keyword evidence="1" id="KW-0175">Coiled coil</keyword>
<feature type="region of interest" description="Disordered" evidence="2">
    <location>
        <begin position="1"/>
        <end position="73"/>
    </location>
</feature>
<dbReference type="AlphaFoldDB" id="A0A699JJG3"/>
<comment type="caution">
    <text evidence="3">The sequence shown here is derived from an EMBL/GenBank/DDBJ whole genome shotgun (WGS) entry which is preliminary data.</text>
</comment>
<accession>A0A699JJG3</accession>
<feature type="compositionally biased region" description="Acidic residues" evidence="2">
    <location>
        <begin position="1"/>
        <end position="28"/>
    </location>
</feature>
<protein>
    <submittedName>
        <fullName evidence="3">Uncharacterized protein</fullName>
    </submittedName>
</protein>
<organism evidence="3">
    <name type="scientific">Tanacetum cinerariifolium</name>
    <name type="common">Dalmatian daisy</name>
    <name type="synonym">Chrysanthemum cinerariifolium</name>
    <dbReference type="NCBI Taxonomy" id="118510"/>
    <lineage>
        <taxon>Eukaryota</taxon>
        <taxon>Viridiplantae</taxon>
        <taxon>Streptophyta</taxon>
        <taxon>Embryophyta</taxon>
        <taxon>Tracheophyta</taxon>
        <taxon>Spermatophyta</taxon>
        <taxon>Magnoliopsida</taxon>
        <taxon>eudicotyledons</taxon>
        <taxon>Gunneridae</taxon>
        <taxon>Pentapetalae</taxon>
        <taxon>asterids</taxon>
        <taxon>campanulids</taxon>
        <taxon>Asterales</taxon>
        <taxon>Asteraceae</taxon>
        <taxon>Asteroideae</taxon>
        <taxon>Anthemideae</taxon>
        <taxon>Anthemidinae</taxon>
        <taxon>Tanacetum</taxon>
    </lineage>
</organism>
<evidence type="ECO:0000313" key="3">
    <source>
        <dbReference type="EMBL" id="GFA41688.1"/>
    </source>
</evidence>
<gene>
    <name evidence="3" type="ORF">Tci_613660</name>
</gene>
<evidence type="ECO:0000256" key="2">
    <source>
        <dbReference type="SAM" id="MobiDB-lite"/>
    </source>
</evidence>